<dbReference type="Pfam" id="PF03188">
    <property type="entry name" value="Cytochrom_B561"/>
    <property type="match status" value="1"/>
</dbReference>
<keyword evidence="16" id="KW-1185">Reference proteome</keyword>
<evidence type="ECO:0000256" key="11">
    <source>
        <dbReference type="ARBA" id="ARBA00024225"/>
    </source>
</evidence>
<dbReference type="GO" id="GO:0140571">
    <property type="term" value="F:transmembrane ascorbate ferrireductase activity"/>
    <property type="evidence" value="ECO:0007669"/>
    <property type="project" value="UniProtKB-EC"/>
</dbReference>
<feature type="compositionally biased region" description="Basic and acidic residues" evidence="12">
    <location>
        <begin position="59"/>
        <end position="72"/>
    </location>
</feature>
<evidence type="ECO:0000256" key="10">
    <source>
        <dbReference type="ARBA" id="ARBA00023136"/>
    </source>
</evidence>
<evidence type="ECO:0000313" key="15">
    <source>
        <dbReference type="EMBL" id="KAL1490513.1"/>
    </source>
</evidence>
<dbReference type="CDD" id="cd08761">
    <property type="entry name" value="Cyt_b561_CYB561D2_like"/>
    <property type="match status" value="1"/>
</dbReference>
<dbReference type="InterPro" id="IPR045150">
    <property type="entry name" value="CYB561D1/2"/>
</dbReference>
<keyword evidence="8 13" id="KW-1133">Transmembrane helix</keyword>
<feature type="transmembrane region" description="Helical" evidence="13">
    <location>
        <begin position="216"/>
        <end position="242"/>
    </location>
</feature>
<feature type="region of interest" description="Disordered" evidence="12">
    <location>
        <begin position="44"/>
        <end position="72"/>
    </location>
</feature>
<feature type="transmembrane region" description="Helical" evidence="13">
    <location>
        <begin position="79"/>
        <end position="99"/>
    </location>
</feature>
<comment type="cofactor">
    <cofactor evidence="1">
        <name>heme b</name>
        <dbReference type="ChEBI" id="CHEBI:60344"/>
    </cofactor>
</comment>
<keyword evidence="6" id="KW-0479">Metal-binding</keyword>
<dbReference type="EMBL" id="JBDJPC010000010">
    <property type="protein sequence ID" value="KAL1490513.1"/>
    <property type="molecule type" value="Genomic_DNA"/>
</dbReference>
<dbReference type="EC" id="7.2.1.3" evidence="11"/>
<reference evidence="15 16" key="1">
    <citation type="submission" date="2024-05" db="EMBL/GenBank/DDBJ databases">
        <title>Genetic variation in Jamaican populations of the coffee berry borer (Hypothenemus hampei).</title>
        <authorList>
            <person name="Errbii M."/>
            <person name="Myrie A."/>
        </authorList>
    </citation>
    <scope>NUCLEOTIDE SEQUENCE [LARGE SCALE GENOMIC DNA]</scope>
    <source>
        <strain evidence="15">JA-Hopewell-2020-01-JO</strain>
        <tissue evidence="15">Whole body</tissue>
    </source>
</reference>
<evidence type="ECO:0000256" key="13">
    <source>
        <dbReference type="SAM" id="Phobius"/>
    </source>
</evidence>
<proteinExistence type="predicted"/>
<dbReference type="Proteomes" id="UP001566132">
    <property type="component" value="Unassembled WGS sequence"/>
</dbReference>
<feature type="domain" description="Cytochrome b561" evidence="14">
    <location>
        <begin position="73"/>
        <end position="277"/>
    </location>
</feature>
<evidence type="ECO:0000256" key="3">
    <source>
        <dbReference type="ARBA" id="ARBA00022448"/>
    </source>
</evidence>
<dbReference type="PROSITE" id="PS50939">
    <property type="entry name" value="CYTOCHROME_B561"/>
    <property type="match status" value="1"/>
</dbReference>
<dbReference type="InterPro" id="IPR006593">
    <property type="entry name" value="Cyt_b561/ferric_Rdtase_TM"/>
</dbReference>
<feature type="transmembrane region" description="Helical" evidence="13">
    <location>
        <begin position="147"/>
        <end position="168"/>
    </location>
</feature>
<evidence type="ECO:0000256" key="1">
    <source>
        <dbReference type="ARBA" id="ARBA00001970"/>
    </source>
</evidence>
<dbReference type="GO" id="GO:0016020">
    <property type="term" value="C:membrane"/>
    <property type="evidence" value="ECO:0007669"/>
    <property type="project" value="UniProtKB-SubCell"/>
</dbReference>
<feature type="transmembrane region" description="Helical" evidence="13">
    <location>
        <begin position="105"/>
        <end position="126"/>
    </location>
</feature>
<organism evidence="15 16">
    <name type="scientific">Hypothenemus hampei</name>
    <name type="common">Coffee berry borer</name>
    <dbReference type="NCBI Taxonomy" id="57062"/>
    <lineage>
        <taxon>Eukaryota</taxon>
        <taxon>Metazoa</taxon>
        <taxon>Ecdysozoa</taxon>
        <taxon>Arthropoda</taxon>
        <taxon>Hexapoda</taxon>
        <taxon>Insecta</taxon>
        <taxon>Pterygota</taxon>
        <taxon>Neoptera</taxon>
        <taxon>Endopterygota</taxon>
        <taxon>Coleoptera</taxon>
        <taxon>Polyphaga</taxon>
        <taxon>Cucujiformia</taxon>
        <taxon>Curculionidae</taxon>
        <taxon>Scolytinae</taxon>
        <taxon>Hypothenemus</taxon>
    </lineage>
</organism>
<keyword evidence="9" id="KW-0408">Iron</keyword>
<sequence>MNTQTLNLLDLERQTSQNSENTIDVHEELNNSCKSINESTVEPLVHVDMPPTSQNQQPSKKEEKEADKPKNEVTFKTHVTTLAHISVLIFVYVIIKLATNGDFEFFTWHPLLMAFGWMLLMTEGLLSINKYNTFWRQKTKGSFRVKVHFVTISGGYLLSTIGSAIVYINKEKLGKSHYQSWHALFGLIALISAIPPLINGLALWYNKELAIKKPKLVKFVHVLSGTSSFTFGALSLLLSVYTKWYKRKSNNSEFVFYLGFITLSFPVLWAIYGPSVKLFRVIKSYFSEEKAD</sequence>
<evidence type="ECO:0000256" key="4">
    <source>
        <dbReference type="ARBA" id="ARBA00022617"/>
    </source>
</evidence>
<evidence type="ECO:0000256" key="12">
    <source>
        <dbReference type="SAM" id="MobiDB-lite"/>
    </source>
</evidence>
<evidence type="ECO:0000256" key="5">
    <source>
        <dbReference type="ARBA" id="ARBA00022692"/>
    </source>
</evidence>
<evidence type="ECO:0000256" key="9">
    <source>
        <dbReference type="ARBA" id="ARBA00023004"/>
    </source>
</evidence>
<feature type="transmembrane region" description="Helical" evidence="13">
    <location>
        <begin position="180"/>
        <end position="204"/>
    </location>
</feature>
<feature type="transmembrane region" description="Helical" evidence="13">
    <location>
        <begin position="254"/>
        <end position="272"/>
    </location>
</feature>
<dbReference type="PANTHER" id="PTHR15422">
    <property type="entry name" value="OS05G0565100 PROTEIN"/>
    <property type="match status" value="1"/>
</dbReference>
<keyword evidence="3" id="KW-0813">Transport</keyword>
<name>A0ABD1E7H1_HYPHA</name>
<comment type="caution">
    <text evidence="15">The sequence shown here is derived from an EMBL/GenBank/DDBJ whole genome shotgun (WGS) entry which is preliminary data.</text>
</comment>
<evidence type="ECO:0000256" key="8">
    <source>
        <dbReference type="ARBA" id="ARBA00022989"/>
    </source>
</evidence>
<dbReference type="GO" id="GO:0046872">
    <property type="term" value="F:metal ion binding"/>
    <property type="evidence" value="ECO:0007669"/>
    <property type="project" value="UniProtKB-KW"/>
</dbReference>
<evidence type="ECO:0000259" key="14">
    <source>
        <dbReference type="PROSITE" id="PS50939"/>
    </source>
</evidence>
<evidence type="ECO:0000313" key="16">
    <source>
        <dbReference type="Proteomes" id="UP001566132"/>
    </source>
</evidence>
<protein>
    <recommendedName>
        <fullName evidence="11">ascorbate ferrireductase (transmembrane)</fullName>
        <ecNumber evidence="11">7.2.1.3</ecNumber>
    </recommendedName>
</protein>
<dbReference type="Gene3D" id="1.20.120.1770">
    <property type="match status" value="1"/>
</dbReference>
<dbReference type="SMART" id="SM00665">
    <property type="entry name" value="B561"/>
    <property type="match status" value="1"/>
</dbReference>
<gene>
    <name evidence="15" type="ORF">ABEB36_013195</name>
</gene>
<keyword evidence="5 13" id="KW-0812">Transmembrane</keyword>
<evidence type="ECO:0000256" key="6">
    <source>
        <dbReference type="ARBA" id="ARBA00022723"/>
    </source>
</evidence>
<accession>A0ABD1E7H1</accession>
<dbReference type="AlphaFoldDB" id="A0ABD1E7H1"/>
<keyword evidence="10 13" id="KW-0472">Membrane</keyword>
<dbReference type="PANTHER" id="PTHR15422:SF45">
    <property type="entry name" value="CYTOCHROME B561 DOMAIN-CONTAINING PROTEIN"/>
    <property type="match status" value="1"/>
</dbReference>
<evidence type="ECO:0000256" key="2">
    <source>
        <dbReference type="ARBA" id="ARBA00004141"/>
    </source>
</evidence>
<keyword evidence="4" id="KW-0349">Heme</keyword>
<evidence type="ECO:0000256" key="7">
    <source>
        <dbReference type="ARBA" id="ARBA00022982"/>
    </source>
</evidence>
<comment type="subcellular location">
    <subcellularLocation>
        <location evidence="2">Membrane</location>
        <topology evidence="2">Multi-pass membrane protein</topology>
    </subcellularLocation>
</comment>
<keyword evidence="7" id="KW-0249">Electron transport</keyword>